<keyword evidence="5" id="KW-0418">Kinase</keyword>
<dbReference type="Gene3D" id="1.10.287.130">
    <property type="match status" value="1"/>
</dbReference>
<dbReference type="PROSITE" id="PS50110">
    <property type="entry name" value="RESPONSE_REGULATORY"/>
    <property type="match status" value="1"/>
</dbReference>
<feature type="modified residue" description="4-aspartylphosphate" evidence="6">
    <location>
        <position position="1296"/>
    </location>
</feature>
<dbReference type="InterPro" id="IPR005467">
    <property type="entry name" value="His_kinase_dom"/>
</dbReference>
<feature type="domain" description="Response regulatory" evidence="9">
    <location>
        <begin position="1240"/>
        <end position="1408"/>
    </location>
</feature>
<feature type="region of interest" description="Disordered" evidence="7">
    <location>
        <begin position="1134"/>
        <end position="1165"/>
    </location>
</feature>
<dbReference type="SUPFAM" id="SSF52172">
    <property type="entry name" value="CheY-like"/>
    <property type="match status" value="1"/>
</dbReference>
<evidence type="ECO:0000259" key="8">
    <source>
        <dbReference type="PROSITE" id="PS50109"/>
    </source>
</evidence>
<dbReference type="InterPro" id="IPR036890">
    <property type="entry name" value="HATPase_C_sf"/>
</dbReference>
<feature type="domain" description="Histidine kinase" evidence="8">
    <location>
        <begin position="652"/>
        <end position="942"/>
    </location>
</feature>
<dbReference type="SUPFAM" id="SSF55874">
    <property type="entry name" value="ATPase domain of HSP90 chaperone/DNA topoisomerase II/histidine kinase"/>
    <property type="match status" value="1"/>
</dbReference>
<evidence type="ECO:0000256" key="4">
    <source>
        <dbReference type="ARBA" id="ARBA00022679"/>
    </source>
</evidence>
<dbReference type="PRINTS" id="PR00344">
    <property type="entry name" value="BCTRLSENSOR"/>
</dbReference>
<dbReference type="InterPro" id="IPR003594">
    <property type="entry name" value="HATPase_dom"/>
</dbReference>
<dbReference type="SMART" id="SM00387">
    <property type="entry name" value="HATPase_c"/>
    <property type="match status" value="1"/>
</dbReference>
<evidence type="ECO:0000313" key="10">
    <source>
        <dbReference type="EMBL" id="RFU31903.1"/>
    </source>
</evidence>
<dbReference type="Gene3D" id="3.30.450.40">
    <property type="match status" value="1"/>
</dbReference>
<dbReference type="PANTHER" id="PTHR43047:SF72">
    <property type="entry name" value="OSMOSENSING HISTIDINE PROTEIN KINASE SLN1"/>
    <property type="match status" value="1"/>
</dbReference>
<dbReference type="GO" id="GO:0009927">
    <property type="term" value="F:histidine phosphotransfer kinase activity"/>
    <property type="evidence" value="ECO:0007669"/>
    <property type="project" value="TreeGrafter"/>
</dbReference>
<feature type="region of interest" description="Disordered" evidence="7">
    <location>
        <begin position="414"/>
        <end position="445"/>
    </location>
</feature>
<dbReference type="OMA" id="KRAAIWG"/>
<feature type="region of interest" description="Disordered" evidence="7">
    <location>
        <begin position="1181"/>
        <end position="1200"/>
    </location>
</feature>
<dbReference type="GO" id="GO:0000155">
    <property type="term" value="F:phosphorelay sensor kinase activity"/>
    <property type="evidence" value="ECO:0007669"/>
    <property type="project" value="InterPro"/>
</dbReference>
<evidence type="ECO:0000313" key="11">
    <source>
        <dbReference type="Proteomes" id="UP000258309"/>
    </source>
</evidence>
<feature type="compositionally biased region" description="Polar residues" evidence="7">
    <location>
        <begin position="430"/>
        <end position="439"/>
    </location>
</feature>
<gene>
    <name evidence="10" type="ORF">B7463_g4415</name>
</gene>
<dbReference type="Gene3D" id="3.40.50.2300">
    <property type="match status" value="1"/>
</dbReference>
<comment type="catalytic activity">
    <reaction evidence="1">
        <text>ATP + protein L-histidine = ADP + protein N-phospho-L-histidine.</text>
        <dbReference type="EC" id="2.7.13.3"/>
    </reaction>
</comment>
<dbReference type="FunFam" id="1.10.287.130:FF:000023">
    <property type="entry name" value="Sensor histidine kinase/response regulator, putative"/>
    <property type="match status" value="1"/>
</dbReference>
<accession>A0A3E2HFI4</accession>
<dbReference type="SUPFAM" id="SSF55781">
    <property type="entry name" value="GAF domain-like"/>
    <property type="match status" value="1"/>
</dbReference>
<dbReference type="Pfam" id="PF02518">
    <property type="entry name" value="HATPase_c"/>
    <property type="match status" value="1"/>
</dbReference>
<evidence type="ECO:0000256" key="5">
    <source>
        <dbReference type="ARBA" id="ARBA00022777"/>
    </source>
</evidence>
<dbReference type="SMART" id="SM00448">
    <property type="entry name" value="REC"/>
    <property type="match status" value="1"/>
</dbReference>
<dbReference type="InterPro" id="IPR036097">
    <property type="entry name" value="HisK_dim/P_sf"/>
</dbReference>
<keyword evidence="4" id="KW-0808">Transferase</keyword>
<name>A0A3E2HFI4_SCYLI</name>
<keyword evidence="11" id="KW-1185">Reference proteome</keyword>
<dbReference type="GO" id="GO:0005886">
    <property type="term" value="C:plasma membrane"/>
    <property type="evidence" value="ECO:0007669"/>
    <property type="project" value="TreeGrafter"/>
</dbReference>
<dbReference type="FunFam" id="3.30.450.40:FF:000083">
    <property type="entry name" value="Sensor histidine kinase/response regulator, putative (AFU_orthologue AFUA_4G00660)"/>
    <property type="match status" value="1"/>
</dbReference>
<evidence type="ECO:0000256" key="7">
    <source>
        <dbReference type="SAM" id="MobiDB-lite"/>
    </source>
</evidence>
<keyword evidence="3 6" id="KW-0597">Phosphoprotein</keyword>
<reference evidence="10 11" key="1">
    <citation type="submission" date="2018-05" db="EMBL/GenBank/DDBJ databases">
        <title>Draft genome sequence of Scytalidium lignicola DSM 105466, a ubiquitous saprotrophic fungus.</title>
        <authorList>
            <person name="Buettner E."/>
            <person name="Gebauer A.M."/>
            <person name="Hofrichter M."/>
            <person name="Liers C."/>
            <person name="Kellner H."/>
        </authorList>
    </citation>
    <scope>NUCLEOTIDE SEQUENCE [LARGE SCALE GENOMIC DNA]</scope>
    <source>
        <strain evidence="10 11">DSM 105466</strain>
    </source>
</reference>
<evidence type="ECO:0000256" key="2">
    <source>
        <dbReference type="ARBA" id="ARBA00012438"/>
    </source>
</evidence>
<proteinExistence type="predicted"/>
<dbReference type="Gene3D" id="3.30.565.10">
    <property type="entry name" value="Histidine kinase-like ATPase, C-terminal domain"/>
    <property type="match status" value="1"/>
</dbReference>
<feature type="non-terminal residue" evidence="10">
    <location>
        <position position="1428"/>
    </location>
</feature>
<feature type="non-terminal residue" evidence="10">
    <location>
        <position position="1"/>
    </location>
</feature>
<dbReference type="OrthoDB" id="303614at2759"/>
<dbReference type="PROSITE" id="PS50109">
    <property type="entry name" value="HIS_KIN"/>
    <property type="match status" value="1"/>
</dbReference>
<dbReference type="Proteomes" id="UP000258309">
    <property type="component" value="Unassembled WGS sequence"/>
</dbReference>
<dbReference type="CDD" id="cd00082">
    <property type="entry name" value="HisKA"/>
    <property type="match status" value="1"/>
</dbReference>
<dbReference type="InterPro" id="IPR011006">
    <property type="entry name" value="CheY-like_superfamily"/>
</dbReference>
<protein>
    <recommendedName>
        <fullName evidence="2">histidine kinase</fullName>
        <ecNumber evidence="2">2.7.13.3</ecNumber>
    </recommendedName>
</protein>
<dbReference type="InterPro" id="IPR003661">
    <property type="entry name" value="HisK_dim/P_dom"/>
</dbReference>
<dbReference type="SUPFAM" id="SSF47384">
    <property type="entry name" value="Homodimeric domain of signal transducing histidine kinase"/>
    <property type="match status" value="1"/>
</dbReference>
<dbReference type="Pfam" id="PF00072">
    <property type="entry name" value="Response_reg"/>
    <property type="match status" value="1"/>
</dbReference>
<evidence type="ECO:0000256" key="1">
    <source>
        <dbReference type="ARBA" id="ARBA00000085"/>
    </source>
</evidence>
<dbReference type="InterPro" id="IPR029016">
    <property type="entry name" value="GAF-like_dom_sf"/>
</dbReference>
<dbReference type="EMBL" id="NCSJ02000065">
    <property type="protein sequence ID" value="RFU31903.1"/>
    <property type="molecule type" value="Genomic_DNA"/>
</dbReference>
<comment type="caution">
    <text evidence="10">The sequence shown here is derived from an EMBL/GenBank/DDBJ whole genome shotgun (WGS) entry which is preliminary data.</text>
</comment>
<feature type="region of interest" description="Disordered" evidence="7">
    <location>
        <begin position="1341"/>
        <end position="1360"/>
    </location>
</feature>
<feature type="region of interest" description="Disordered" evidence="7">
    <location>
        <begin position="39"/>
        <end position="82"/>
    </location>
</feature>
<dbReference type="InterPro" id="IPR004358">
    <property type="entry name" value="Sig_transdc_His_kin-like_C"/>
</dbReference>
<sequence length="1428" mass="156908">MAALASNTVLSHADGVSDSARARELYKYFQPSIAVPVPEARHPVQPSPSIAVQEPEQEPESKKQPREFLPGTHVQDAASRGKISSPDTALTAFCQLVAWRTGAQRSLISVIDGDTQYLIAESTKTLDLMDNTQHDRGDDVWAGCTSAAKAGRICERTISLPPTTTGEYPYFIVDDLSKDKFYKDASFIEGYPFFRYYAGVPLITKRGIPIGTLLVLDDRPHLGLTKEQIHFMGTMATTIMKHLEMVREVEEHRRAVKMSRGLASFVEGRSELIESEVEVEEGYAAHPPPSELGLGLGFSKSKTSSVRSQGSVSNIEQKEREYSAVVTKNQEAIFASSTITSQSSIQSESDTHTTFPADTRIVVRARRDSQSKFGVEAESSAMKVLFSRAANLIREAFEVDGAVFYDAQRGFNTYNPKLDRTRAPSRDESQASGEETYSPTDPIEENEMVIPHRQSSTDLPSVENVPSTKGIFSRSSIESTKPVEVLGFSTSANSSIHGDPYPGTHQYVPFNEKSLHSLIRRYPRGKLWTFDTDGFVSSSSEDDARLARKPDASQNAREVIRRKIRGDRIKADAKFLLQHFQGVRQLLFVPLWDASRSRWLSGCFAWSTEPTRILSRQGELSFLTAFGNSVMAEVSRMDTEIANQKKGDFIGSISHELRSPLHGILASAEFLGEEVNSSFEKGLVETIDSCGRTLLDTINHILDFSKINHFEQNWRKGKQVVPRSIPKIGSAVSLRQSDLPMINLFADIDISMVCEEVVEGVFAGHVFQNVTAQSFNMVPGTRGKMSDLKVLDPELKSQHTHSDVSVIFDVDVDNYHFTTQPGAFRRVIMNLLGNSLKYTSHGYVHITLEAENMESLYTPGSGESTLRCMVTVTITDTGKGISSEFLRSKLFTPFAQENSLSSGTGLGLAIVRSIVALLEGNITIESELGSGTQVKVSLPLLRELPKSADSSGSKSSAAITRDHDDSISILQARVVGQKVSVCGFDTDSKDPVEYKTAQLLKASIKNFLTNWYGLQIVPLGQSPDIIIANEANPPTISKLSRSATNLKRRPTILVLCSHLSRFDRAMSQNYSRTNLGFVAKPVGPLKLARALIQCLEGEGAALTPGLGSELGAALNESSDLSKVFEEITLSPHGGEVLDNSRMASDSANARKALESPTPSAVVEKSHEFPFPTDDKLYVPKSGASSLRGSPVATPKIPKYDNASTDANVDTLKRFQSSIPSLARSTQTADPLSSITKYSPKLLIVDDNKINLTLLRTYLRKREYEFVDEADNGFDAVNKVRERIENGEPNYDIIFMDISMPILDGFGATRQIRALEEIMRKKILKSPLSTPELASPMTMTKEGDGGGVATEPLVQQPQKPKIPPPALVIALTGLASSQDQNEAFSSGIDLFLTKPVSFKEVGKLLENWEANRERDEQATVVDQIIVTSE</sequence>
<dbReference type="Pfam" id="PF00512">
    <property type="entry name" value="HisKA"/>
    <property type="match status" value="1"/>
</dbReference>
<dbReference type="InterPro" id="IPR001789">
    <property type="entry name" value="Sig_transdc_resp-reg_receiver"/>
</dbReference>
<dbReference type="PANTHER" id="PTHR43047">
    <property type="entry name" value="TWO-COMPONENT HISTIDINE PROTEIN KINASE"/>
    <property type="match status" value="1"/>
</dbReference>
<dbReference type="EC" id="2.7.13.3" evidence="2"/>
<dbReference type="CDD" id="cd17546">
    <property type="entry name" value="REC_hyHK_CKI1_RcsC-like"/>
    <property type="match status" value="1"/>
</dbReference>
<evidence type="ECO:0000259" key="9">
    <source>
        <dbReference type="PROSITE" id="PS50110"/>
    </source>
</evidence>
<evidence type="ECO:0000256" key="6">
    <source>
        <dbReference type="PROSITE-ProRule" id="PRU00169"/>
    </source>
</evidence>
<organism evidence="10 11">
    <name type="scientific">Scytalidium lignicola</name>
    <name type="common">Hyphomycete</name>
    <dbReference type="NCBI Taxonomy" id="5539"/>
    <lineage>
        <taxon>Eukaryota</taxon>
        <taxon>Fungi</taxon>
        <taxon>Dikarya</taxon>
        <taxon>Ascomycota</taxon>
        <taxon>Pezizomycotina</taxon>
        <taxon>Leotiomycetes</taxon>
        <taxon>Leotiomycetes incertae sedis</taxon>
        <taxon>Scytalidium</taxon>
    </lineage>
</organism>
<dbReference type="STRING" id="5539.A0A3E2HFI4"/>
<feature type="compositionally biased region" description="Basic and acidic residues" evidence="7">
    <location>
        <begin position="417"/>
        <end position="429"/>
    </location>
</feature>
<evidence type="ECO:0000256" key="3">
    <source>
        <dbReference type="ARBA" id="ARBA00022553"/>
    </source>
</evidence>
<dbReference type="SMART" id="SM00388">
    <property type="entry name" value="HisKA"/>
    <property type="match status" value="1"/>
</dbReference>